<accession>A0A379E001</accession>
<protein>
    <recommendedName>
        <fullName evidence="1">Bacterial toxin 44 domain-containing protein</fullName>
    </recommendedName>
</protein>
<dbReference type="OrthoDB" id="612868at2"/>
<dbReference type="AlphaFoldDB" id="A0A379E001"/>
<dbReference type="EMBL" id="UGTL01000001">
    <property type="protein sequence ID" value="SUB86016.1"/>
    <property type="molecule type" value="Genomic_DNA"/>
</dbReference>
<gene>
    <name evidence="2" type="ORF">NCTC11157_01759</name>
</gene>
<reference evidence="2 3" key="1">
    <citation type="submission" date="2018-06" db="EMBL/GenBank/DDBJ databases">
        <authorList>
            <consortium name="Pathogen Informatics"/>
            <person name="Doyle S."/>
        </authorList>
    </citation>
    <scope>NUCLEOTIDE SEQUENCE [LARGE SCALE GENOMIC DNA]</scope>
    <source>
        <strain evidence="2 3">NCTC11157</strain>
    </source>
</reference>
<proteinExistence type="predicted"/>
<feature type="domain" description="Bacterial toxin 44" evidence="1">
    <location>
        <begin position="90"/>
        <end position="207"/>
    </location>
</feature>
<evidence type="ECO:0000313" key="2">
    <source>
        <dbReference type="EMBL" id="SUB86016.1"/>
    </source>
</evidence>
<name>A0A379E001_9BACT</name>
<organism evidence="2 3">
    <name type="scientific">Prevotella disiens</name>
    <dbReference type="NCBI Taxonomy" id="28130"/>
    <lineage>
        <taxon>Bacteria</taxon>
        <taxon>Pseudomonadati</taxon>
        <taxon>Bacteroidota</taxon>
        <taxon>Bacteroidia</taxon>
        <taxon>Bacteroidales</taxon>
        <taxon>Prevotellaceae</taxon>
        <taxon>Prevotella</taxon>
    </lineage>
</organism>
<sequence>MKVKHCPYISVIEIAQFLCREIQVNSKSSHVREIRNLLFSYNKGRIVTQKALGLMTPLGRALVLSNPSHSPLFSAAISDKFEGRIKAYAKWKGLVAAGCPWDHKKAIQRLQGNKLWSCDKSKHILFFYDLWSNIHYGFIGKAVGFTEWELTAGAGVAQLKDNNRSWGAWTSQYLQNRIKELGDADFLAAFDDASDNEAIKIGFRLYNRYGGTPSFLTAQAILDEIYKSYQNNKLVNIKKCPNH</sequence>
<evidence type="ECO:0000313" key="3">
    <source>
        <dbReference type="Proteomes" id="UP000254072"/>
    </source>
</evidence>
<dbReference type="Proteomes" id="UP000254072">
    <property type="component" value="Unassembled WGS sequence"/>
</dbReference>
<evidence type="ECO:0000259" key="1">
    <source>
        <dbReference type="Pfam" id="PF15607"/>
    </source>
</evidence>
<dbReference type="Pfam" id="PF15607">
    <property type="entry name" value="Ntox44"/>
    <property type="match status" value="1"/>
</dbReference>
<dbReference type="RefSeq" id="WP_021668957.1">
    <property type="nucleotide sequence ID" value="NZ_UGTL01000001.1"/>
</dbReference>
<dbReference type="GeneID" id="91082930"/>
<dbReference type="InterPro" id="IPR028946">
    <property type="entry name" value="Ntox44"/>
</dbReference>